<dbReference type="AlphaFoldDB" id="A0A2N9GHP5"/>
<dbReference type="EMBL" id="OIVN01001922">
    <property type="protein sequence ID" value="SPC98948.1"/>
    <property type="molecule type" value="Genomic_DNA"/>
</dbReference>
<sequence>MEPTTNSAQNTSNPTPVHSPLLLLNNMANLMSTKLDSTNYMIWKLQISAILDAYSMIDHLDGLSTSLEVWNTLEERFTSTARANVLNLKMELQSIRKGNETITTYLQRVKTVSDKLSAVGVHIDHEGAASYLQVTIMAVKAIPEEAEAGILSQEVDEEVDLLQTTLLLTSIHHCLTLNNSLHLLLQSSLTDLHAKSVESKVIIQLTATIEWILLTKAKIQQPNLLQWLVPPTFTILRQQRLGSQDSGASNHITASSTNLNPQAPYQGQDQSVCRIYLRGGCSTRA</sequence>
<name>A0A2N9GHP5_FAGSY</name>
<dbReference type="PANTHER" id="PTHR47481:SF22">
    <property type="entry name" value="RETROTRANSPOSON GAG DOMAIN-CONTAINING PROTEIN"/>
    <property type="match status" value="1"/>
</dbReference>
<protein>
    <recommendedName>
        <fullName evidence="3">Retrotransposon Copia-like N-terminal domain-containing protein</fullName>
    </recommendedName>
</protein>
<reference evidence="2" key="1">
    <citation type="submission" date="2018-02" db="EMBL/GenBank/DDBJ databases">
        <authorList>
            <person name="Cohen D.B."/>
            <person name="Kent A.D."/>
        </authorList>
    </citation>
    <scope>NUCLEOTIDE SEQUENCE</scope>
</reference>
<dbReference type="PANTHER" id="PTHR47481">
    <property type="match status" value="1"/>
</dbReference>
<evidence type="ECO:0000313" key="2">
    <source>
        <dbReference type="EMBL" id="SPC98948.1"/>
    </source>
</evidence>
<proteinExistence type="predicted"/>
<evidence type="ECO:0000256" key="1">
    <source>
        <dbReference type="SAM" id="MobiDB-lite"/>
    </source>
</evidence>
<gene>
    <name evidence="2" type="ORF">FSB_LOCUS26830</name>
</gene>
<accession>A0A2N9GHP5</accession>
<dbReference type="Pfam" id="PF14223">
    <property type="entry name" value="Retrotran_gag_2"/>
    <property type="match status" value="1"/>
</dbReference>
<organism evidence="2">
    <name type="scientific">Fagus sylvatica</name>
    <name type="common">Beechnut</name>
    <dbReference type="NCBI Taxonomy" id="28930"/>
    <lineage>
        <taxon>Eukaryota</taxon>
        <taxon>Viridiplantae</taxon>
        <taxon>Streptophyta</taxon>
        <taxon>Embryophyta</taxon>
        <taxon>Tracheophyta</taxon>
        <taxon>Spermatophyta</taxon>
        <taxon>Magnoliopsida</taxon>
        <taxon>eudicotyledons</taxon>
        <taxon>Gunneridae</taxon>
        <taxon>Pentapetalae</taxon>
        <taxon>rosids</taxon>
        <taxon>fabids</taxon>
        <taxon>Fagales</taxon>
        <taxon>Fagaceae</taxon>
        <taxon>Fagus</taxon>
    </lineage>
</organism>
<evidence type="ECO:0008006" key="3">
    <source>
        <dbReference type="Google" id="ProtNLM"/>
    </source>
</evidence>
<feature type="region of interest" description="Disordered" evidence="1">
    <location>
        <begin position="246"/>
        <end position="266"/>
    </location>
</feature>